<dbReference type="AlphaFoldDB" id="A0A9D4GPP7"/>
<protein>
    <submittedName>
        <fullName evidence="1">Uncharacterized protein</fullName>
    </submittedName>
</protein>
<evidence type="ECO:0000313" key="1">
    <source>
        <dbReference type="EMBL" id="KAH3817742.1"/>
    </source>
</evidence>
<proteinExistence type="predicted"/>
<gene>
    <name evidence="1" type="ORF">DPMN_119297</name>
</gene>
<reference evidence="1" key="2">
    <citation type="submission" date="2020-11" db="EMBL/GenBank/DDBJ databases">
        <authorList>
            <person name="McCartney M.A."/>
            <person name="Auch B."/>
            <person name="Kono T."/>
            <person name="Mallez S."/>
            <person name="Becker A."/>
            <person name="Gohl D.M."/>
            <person name="Silverstein K.A.T."/>
            <person name="Koren S."/>
            <person name="Bechman K.B."/>
            <person name="Herman A."/>
            <person name="Abrahante J.E."/>
            <person name="Garbe J."/>
        </authorList>
    </citation>
    <scope>NUCLEOTIDE SEQUENCE</scope>
    <source>
        <strain evidence="1">Duluth1</strain>
        <tissue evidence="1">Whole animal</tissue>
    </source>
</reference>
<reference evidence="1" key="1">
    <citation type="journal article" date="2019" name="bioRxiv">
        <title>The Genome of the Zebra Mussel, Dreissena polymorpha: A Resource for Invasive Species Research.</title>
        <authorList>
            <person name="McCartney M.A."/>
            <person name="Auch B."/>
            <person name="Kono T."/>
            <person name="Mallez S."/>
            <person name="Zhang Y."/>
            <person name="Obille A."/>
            <person name="Becker A."/>
            <person name="Abrahante J.E."/>
            <person name="Garbe J."/>
            <person name="Badalamenti J.P."/>
            <person name="Herman A."/>
            <person name="Mangelson H."/>
            <person name="Liachko I."/>
            <person name="Sullivan S."/>
            <person name="Sone E.D."/>
            <person name="Koren S."/>
            <person name="Silverstein K.A.T."/>
            <person name="Beckman K.B."/>
            <person name="Gohl D.M."/>
        </authorList>
    </citation>
    <scope>NUCLEOTIDE SEQUENCE</scope>
    <source>
        <strain evidence="1">Duluth1</strain>
        <tissue evidence="1">Whole animal</tissue>
    </source>
</reference>
<dbReference type="InterPro" id="IPR011042">
    <property type="entry name" value="6-blade_b-propeller_TolB-like"/>
</dbReference>
<name>A0A9D4GPP7_DREPO</name>
<dbReference type="Proteomes" id="UP000828390">
    <property type="component" value="Unassembled WGS sequence"/>
</dbReference>
<organism evidence="1 2">
    <name type="scientific">Dreissena polymorpha</name>
    <name type="common">Zebra mussel</name>
    <name type="synonym">Mytilus polymorpha</name>
    <dbReference type="NCBI Taxonomy" id="45954"/>
    <lineage>
        <taxon>Eukaryota</taxon>
        <taxon>Metazoa</taxon>
        <taxon>Spiralia</taxon>
        <taxon>Lophotrochozoa</taxon>
        <taxon>Mollusca</taxon>
        <taxon>Bivalvia</taxon>
        <taxon>Autobranchia</taxon>
        <taxon>Heteroconchia</taxon>
        <taxon>Euheterodonta</taxon>
        <taxon>Imparidentia</taxon>
        <taxon>Neoheterodontei</taxon>
        <taxon>Myida</taxon>
        <taxon>Dreissenoidea</taxon>
        <taxon>Dreissenidae</taxon>
        <taxon>Dreissena</taxon>
    </lineage>
</organism>
<dbReference type="Gene3D" id="2.120.10.30">
    <property type="entry name" value="TolB, C-terminal domain"/>
    <property type="match status" value="1"/>
</dbReference>
<accession>A0A9D4GPP7</accession>
<comment type="caution">
    <text evidence="1">The sequence shown here is derived from an EMBL/GenBank/DDBJ whole genome shotgun (WGS) entry which is preliminary data.</text>
</comment>
<dbReference type="EMBL" id="JAIWYP010000005">
    <property type="protein sequence ID" value="KAH3817742.1"/>
    <property type="molecule type" value="Genomic_DNA"/>
</dbReference>
<dbReference type="SUPFAM" id="SSF63829">
    <property type="entry name" value="Calcium-dependent phosphotriesterase"/>
    <property type="match status" value="1"/>
</dbReference>
<evidence type="ECO:0000313" key="2">
    <source>
        <dbReference type="Proteomes" id="UP000828390"/>
    </source>
</evidence>
<sequence>MAHGADTKVYILVDIHLRISKQVLLSLLEFAVKESKPKETTAENWTIDHYVNTYITKIASTTTGQKNIKLFVPGFGVKIDLSSWPLYLVTFVIVEIADVSVEIKEKVRQMTRHRTELYNSLWDMSDVFFDNHVRDLRIVMEEICQYLGAGMCSFTERGIEDIIQGKTPHDPHSINVFHEQQETEKSYRENIKHFTADELRYHTRLEEVISILEHHHLDDLTRALRSGHDLTERHLPPREQQYPAKLINVMPIAIEIAVTGCGDLRKRSQLIRELTNIINNTDEPADYEPMFRDRNAVHTAFDQIFSGFGEFHAQSGCIRIFVRPYDISQFFQLLNACVDGDLTSKLKPLQDIVREVQGFEQYDHEVVLYRDNYTCVMDDLTGQLLKKLEEKGFKLVQNRKITVDKSDQGNVILTVSCNSSSDRRVVRNALQNGCLQPTFDVLQQQLKHVYPDVSLSATEVKSCAFPTKTVVWINPKKISIDPNASFSRDIDLWFLSDRNMPSITGISVNGTGRLVAADFGNACIKLIDTNTGKRIGLALSTCCSLLCDKDCGKQYRPWDVVFIDEDRAVVSVPAAGKLIIVDTRNNQLSVLKEVINQTQCRGLAYCCSRLYVTYGSPVRKVRILDTEGTIMKTFTNEHLHEPWHVTVNLNDMSIFVSESFTKRIIHLDANGIPVQIMDLKQVTDEPRGLVFKDASRLWVCAYRFNGKDSIAEIDLDNAECSDVVGECIERPIGIHIDSKSNLVFLSMCKTPTLRVFKFEK</sequence>
<keyword evidence="2" id="KW-1185">Reference proteome</keyword>